<keyword evidence="4" id="KW-0249">Electron transport</keyword>
<dbReference type="GO" id="GO:0046872">
    <property type="term" value="F:metal ion binding"/>
    <property type="evidence" value="ECO:0007669"/>
    <property type="project" value="UniProtKB-KW"/>
</dbReference>
<keyword evidence="2" id="KW-0001">2Fe-2S</keyword>
<organism evidence="10 11">
    <name type="scientific">Candidatus Desulfobacillus denitrificans</name>
    <dbReference type="NCBI Taxonomy" id="2608985"/>
    <lineage>
        <taxon>Bacteria</taxon>
        <taxon>Pseudomonadati</taxon>
        <taxon>Pseudomonadota</taxon>
        <taxon>Betaproteobacteria</taxon>
        <taxon>Candidatus Desulfobacillus</taxon>
    </lineage>
</organism>
<evidence type="ECO:0000313" key="11">
    <source>
        <dbReference type="Proteomes" id="UP000662914"/>
    </source>
</evidence>
<protein>
    <recommendedName>
        <fullName evidence="7">Bacterioferritin-associated ferredoxin</fullName>
    </recommendedName>
</protein>
<keyword evidence="6" id="KW-0411">Iron-sulfur</keyword>
<dbReference type="GO" id="GO:0051537">
    <property type="term" value="F:2 iron, 2 sulfur cluster binding"/>
    <property type="evidence" value="ECO:0007669"/>
    <property type="project" value="UniProtKB-KW"/>
</dbReference>
<evidence type="ECO:0000256" key="2">
    <source>
        <dbReference type="ARBA" id="ARBA00022714"/>
    </source>
</evidence>
<dbReference type="InterPro" id="IPR041854">
    <property type="entry name" value="BFD-like_2Fe2S-bd_dom_sf"/>
</dbReference>
<evidence type="ECO:0000256" key="3">
    <source>
        <dbReference type="ARBA" id="ARBA00022723"/>
    </source>
</evidence>
<sequence>MYVCVCNAVTESQVLRAAEEGVRNLRGLQARLGIALDCGRCARYAHGLLRGTQTTPAQCERDCVHCPRSKEKHS</sequence>
<accession>A0A809SBD3</accession>
<dbReference type="KEGG" id="ddz:DSYM_22030"/>
<dbReference type="EMBL" id="AP021857">
    <property type="protein sequence ID" value="BBO21504.1"/>
    <property type="molecule type" value="Genomic_DNA"/>
</dbReference>
<dbReference type="Proteomes" id="UP000662914">
    <property type="component" value="Chromosome"/>
</dbReference>
<evidence type="ECO:0000256" key="7">
    <source>
        <dbReference type="ARBA" id="ARBA00039386"/>
    </source>
</evidence>
<dbReference type="InterPro" id="IPR052371">
    <property type="entry name" value="BFD-associated_ferredoxin"/>
</dbReference>
<proteinExistence type="inferred from homology"/>
<evidence type="ECO:0000313" key="10">
    <source>
        <dbReference type="EMBL" id="BBO21504.1"/>
    </source>
</evidence>
<gene>
    <name evidence="10" type="ORF">DSYM_22030</name>
</gene>
<dbReference type="Gene3D" id="1.10.10.1100">
    <property type="entry name" value="BFD-like [2Fe-2S]-binding domain"/>
    <property type="match status" value="1"/>
</dbReference>
<dbReference type="Pfam" id="PF04324">
    <property type="entry name" value="Fer2_BFD"/>
    <property type="match status" value="1"/>
</dbReference>
<evidence type="ECO:0000256" key="6">
    <source>
        <dbReference type="ARBA" id="ARBA00023014"/>
    </source>
</evidence>
<dbReference type="InterPro" id="IPR007419">
    <property type="entry name" value="BFD-like_2Fe2S-bd_dom"/>
</dbReference>
<evidence type="ECO:0000259" key="9">
    <source>
        <dbReference type="Pfam" id="PF04324"/>
    </source>
</evidence>
<evidence type="ECO:0000256" key="4">
    <source>
        <dbReference type="ARBA" id="ARBA00022982"/>
    </source>
</evidence>
<comment type="similarity">
    <text evidence="8">Belongs to the Bfd family.</text>
</comment>
<dbReference type="PANTHER" id="PTHR37424:SF1">
    <property type="entry name" value="BACTERIOFERRITIN-ASSOCIATED FERREDOXIN"/>
    <property type="match status" value="1"/>
</dbReference>
<name>A0A809SBD3_9PROT</name>
<dbReference type="AlphaFoldDB" id="A0A809SBD3"/>
<evidence type="ECO:0000256" key="5">
    <source>
        <dbReference type="ARBA" id="ARBA00023004"/>
    </source>
</evidence>
<evidence type="ECO:0000256" key="8">
    <source>
        <dbReference type="ARBA" id="ARBA00046332"/>
    </source>
</evidence>
<evidence type="ECO:0000256" key="1">
    <source>
        <dbReference type="ARBA" id="ARBA00022448"/>
    </source>
</evidence>
<feature type="domain" description="BFD-like [2Fe-2S]-binding" evidence="9">
    <location>
        <begin position="2"/>
        <end position="49"/>
    </location>
</feature>
<keyword evidence="1" id="KW-0813">Transport</keyword>
<keyword evidence="3" id="KW-0479">Metal-binding</keyword>
<reference evidence="10" key="1">
    <citation type="journal article" name="DNA Res.">
        <title>The physiological potential of anammox bacteria as revealed by their core genome structure.</title>
        <authorList>
            <person name="Okubo T."/>
            <person name="Toyoda A."/>
            <person name="Fukuhara K."/>
            <person name="Uchiyama I."/>
            <person name="Harigaya Y."/>
            <person name="Kuroiwa M."/>
            <person name="Suzuki T."/>
            <person name="Murakami Y."/>
            <person name="Suwa Y."/>
            <person name="Takami H."/>
        </authorList>
    </citation>
    <scope>NUCLEOTIDE SEQUENCE</scope>
    <source>
        <strain evidence="10">317325-3</strain>
    </source>
</reference>
<dbReference type="PANTHER" id="PTHR37424">
    <property type="entry name" value="BACTERIOFERRITIN-ASSOCIATED FERREDOXIN"/>
    <property type="match status" value="1"/>
</dbReference>
<keyword evidence="5" id="KW-0408">Iron</keyword>